<feature type="transmembrane region" description="Helical" evidence="6">
    <location>
        <begin position="210"/>
        <end position="232"/>
    </location>
</feature>
<evidence type="ECO:0000256" key="4">
    <source>
        <dbReference type="ARBA" id="ARBA00023136"/>
    </source>
</evidence>
<feature type="transmembrane region" description="Helical" evidence="6">
    <location>
        <begin position="183"/>
        <end position="204"/>
    </location>
</feature>
<feature type="compositionally biased region" description="Basic and acidic residues" evidence="5">
    <location>
        <begin position="469"/>
        <end position="493"/>
    </location>
</feature>
<feature type="transmembrane region" description="Helical" evidence="6">
    <location>
        <begin position="592"/>
        <end position="610"/>
    </location>
</feature>
<comment type="subcellular location">
    <subcellularLocation>
        <location evidence="1">Membrane</location>
        <topology evidence="1">Multi-pass membrane protein</topology>
    </subcellularLocation>
</comment>
<feature type="transmembrane region" description="Helical" evidence="6">
    <location>
        <begin position="521"/>
        <end position="542"/>
    </location>
</feature>
<feature type="transmembrane region" description="Helical" evidence="6">
    <location>
        <begin position="866"/>
        <end position="887"/>
    </location>
</feature>
<dbReference type="PROSITE" id="PS50850">
    <property type="entry name" value="MFS"/>
    <property type="match status" value="1"/>
</dbReference>
<feature type="transmembrane region" description="Helical" evidence="6">
    <location>
        <begin position="717"/>
        <end position="736"/>
    </location>
</feature>
<dbReference type="PANTHER" id="PTHR23507">
    <property type="entry name" value="ZGC:174356"/>
    <property type="match status" value="1"/>
</dbReference>
<evidence type="ECO:0000256" key="6">
    <source>
        <dbReference type="SAM" id="Phobius"/>
    </source>
</evidence>
<protein>
    <recommendedName>
        <fullName evidence="7">Major facilitator superfamily (MFS) profile domain-containing protein</fullName>
    </recommendedName>
</protein>
<feature type="transmembrane region" description="Helical" evidence="6">
    <location>
        <begin position="395"/>
        <end position="414"/>
    </location>
</feature>
<feature type="transmembrane region" description="Helical" evidence="6">
    <location>
        <begin position="361"/>
        <end position="383"/>
    </location>
</feature>
<dbReference type="Proteomes" id="UP001159428">
    <property type="component" value="Unassembled WGS sequence"/>
</dbReference>
<dbReference type="InterPro" id="IPR020846">
    <property type="entry name" value="MFS_dom"/>
</dbReference>
<proteinExistence type="predicted"/>
<keyword evidence="4 6" id="KW-0472">Membrane</keyword>
<dbReference type="SUPFAM" id="SSF103473">
    <property type="entry name" value="MFS general substrate transporter"/>
    <property type="match status" value="2"/>
</dbReference>
<keyword evidence="2 6" id="KW-0812">Transmembrane</keyword>
<feature type="transmembrane region" description="Helical" evidence="6">
    <location>
        <begin position="12"/>
        <end position="38"/>
    </location>
</feature>
<evidence type="ECO:0000256" key="5">
    <source>
        <dbReference type="SAM" id="MobiDB-lite"/>
    </source>
</evidence>
<comment type="caution">
    <text evidence="8">The sequence shown here is derived from an EMBL/GenBank/DDBJ whole genome shotgun (WGS) entry which is preliminary data.</text>
</comment>
<feature type="transmembrane region" description="Helical" evidence="6">
    <location>
        <begin position="426"/>
        <end position="448"/>
    </location>
</feature>
<evidence type="ECO:0000256" key="2">
    <source>
        <dbReference type="ARBA" id="ARBA00022692"/>
    </source>
</evidence>
<feature type="transmembrane region" description="Helical" evidence="6">
    <location>
        <begin position="775"/>
        <end position="801"/>
    </location>
</feature>
<feature type="transmembrane region" description="Helical" evidence="6">
    <location>
        <begin position="687"/>
        <end position="711"/>
    </location>
</feature>
<dbReference type="InterPro" id="IPR011701">
    <property type="entry name" value="MFS"/>
</dbReference>
<sequence>MLRKKLPTWRRYLTVEPVIFFYAYGLMMSFPILGQYVYSVISKLKGFPYEQLLLQKEGLGCQVHFAGANNTLGDIEKEVQSLATKIITGNTFFSTIPALIVAPFWGPWTDKSRRRKPALLAPAIGAFLGNAVMLMVMYFEWPLYVMFIGSALAGLSGFLPTLSLAVMAYIADTTEKNEVAFRLAIMQMLGFMIGVVSQLTSGFWIHRFGFIVPTWFSLGCYLISGLWVIFLVPESHEKATHEKHNFFDIKSLKVLVNVFRKQREVGRKSLLLLVFVVAIVTLTTMGLEGVTNLFVMRSPLCFGPKLVGYFLACRMFFDGLGGAVGVKLLGKFFSELTTCGISVVSQIVEMVFLAFATRTWLVFAAPILGCFKASAYPIITSILSRIVGDDEQASLFCAIGIINIFSLSLGMMFFNSVYERTLHLTFGGFVFLLCAAIKLIPFCVFSCVQVPPTGEHQEEGEELELKDDDENRNKQDGKLLKEKEKDENQETKSENGTSREAVAMFSTIVIQFLKKYFTVELVIFFYFYGFLMNLPVLTIYVYERISDEKGFPYKNLSQSDDGSGCGGEGLGQNSTLGELENEVQTLASQLGMTYNLVLTLLSLVVAPLWGPWTDNGGKRKPALLVAIMGACLEMVITLLVMYFDWSVYVLIAGAALNGLSGFATVLFVGATAYIADVSSKEERAFRIAVMYMHVFLAGVISQLTSGLWIQYVGFIPSAWFMLACYVLSGVWALFCVREIPRGNSNEKMVGFFSTDNIKCFINVFRKQRKAGRNNFLLLMVCEGVIFLSTLGIAGVKGLFILRSPLCWGPHLVGYYFAFEGFVHGVGSVVSIHCFGRCLKELSVVRISLVSVILALVMLAFSDRTWMVFVAVVVGVFYGVADPVLVGAMSRIVSDEEQGAMFSAYEMVIALMQLIGAVLFNTVYQATLSLSFQGLVFLLCAVLILIPFVLVSFIELPPIEEDDKMKEDDELEMKQVQHASAE</sequence>
<evidence type="ECO:0000313" key="8">
    <source>
        <dbReference type="EMBL" id="CAH3139858.1"/>
    </source>
</evidence>
<accession>A0AAU9X8C4</accession>
<feature type="transmembrane region" description="Helical" evidence="6">
    <location>
        <begin position="86"/>
        <end position="106"/>
    </location>
</feature>
<dbReference type="AlphaFoldDB" id="A0AAU9X8C4"/>
<feature type="transmembrane region" description="Helical" evidence="6">
    <location>
        <begin position="931"/>
        <end position="955"/>
    </location>
</feature>
<gene>
    <name evidence="8" type="ORF">PMEA_00019016</name>
</gene>
<feature type="transmembrane region" description="Helical" evidence="6">
    <location>
        <begin position="270"/>
        <end position="287"/>
    </location>
</feature>
<evidence type="ECO:0000313" key="9">
    <source>
        <dbReference type="Proteomes" id="UP001159428"/>
    </source>
</evidence>
<feature type="domain" description="Major facilitator superfamily (MFS) profile" evidence="7">
    <location>
        <begin position="521"/>
        <end position="958"/>
    </location>
</feature>
<feature type="transmembrane region" description="Helical" evidence="6">
    <location>
        <begin position="813"/>
        <end position="835"/>
    </location>
</feature>
<feature type="transmembrane region" description="Helical" evidence="6">
    <location>
        <begin position="118"/>
        <end position="139"/>
    </location>
</feature>
<dbReference type="Pfam" id="PF07690">
    <property type="entry name" value="MFS_1"/>
    <property type="match status" value="2"/>
</dbReference>
<feature type="transmembrane region" description="Helical" evidence="6">
    <location>
        <begin position="622"/>
        <end position="643"/>
    </location>
</feature>
<evidence type="ECO:0000256" key="1">
    <source>
        <dbReference type="ARBA" id="ARBA00004141"/>
    </source>
</evidence>
<dbReference type="GO" id="GO:0022857">
    <property type="term" value="F:transmembrane transporter activity"/>
    <property type="evidence" value="ECO:0007669"/>
    <property type="project" value="InterPro"/>
</dbReference>
<evidence type="ECO:0000256" key="3">
    <source>
        <dbReference type="ARBA" id="ARBA00022989"/>
    </source>
</evidence>
<feature type="compositionally biased region" description="Acidic residues" evidence="5">
    <location>
        <begin position="458"/>
        <end position="468"/>
    </location>
</feature>
<evidence type="ECO:0000259" key="7">
    <source>
        <dbReference type="PROSITE" id="PS50850"/>
    </source>
</evidence>
<feature type="transmembrane region" description="Helical" evidence="6">
    <location>
        <begin position="842"/>
        <end position="860"/>
    </location>
</feature>
<feature type="transmembrane region" description="Helical" evidence="6">
    <location>
        <begin position="336"/>
        <end position="355"/>
    </location>
</feature>
<reference evidence="8 9" key="1">
    <citation type="submission" date="2022-05" db="EMBL/GenBank/DDBJ databases">
        <authorList>
            <consortium name="Genoscope - CEA"/>
            <person name="William W."/>
        </authorList>
    </citation>
    <scope>NUCLEOTIDE SEQUENCE [LARGE SCALE GENOMIC DNA]</scope>
</reference>
<dbReference type="GO" id="GO:0016020">
    <property type="term" value="C:membrane"/>
    <property type="evidence" value="ECO:0007669"/>
    <property type="project" value="UniProtKB-SubCell"/>
</dbReference>
<dbReference type="InterPro" id="IPR036259">
    <property type="entry name" value="MFS_trans_sf"/>
</dbReference>
<keyword evidence="9" id="KW-1185">Reference proteome</keyword>
<feature type="transmembrane region" description="Helical" evidence="6">
    <location>
        <begin position="307"/>
        <end position="329"/>
    </location>
</feature>
<name>A0AAU9X8C4_9CNID</name>
<feature type="transmembrane region" description="Helical" evidence="6">
    <location>
        <begin position="145"/>
        <end position="171"/>
    </location>
</feature>
<dbReference type="Gene3D" id="1.20.1250.20">
    <property type="entry name" value="MFS general substrate transporter like domains"/>
    <property type="match status" value="2"/>
</dbReference>
<feature type="transmembrane region" description="Helical" evidence="6">
    <location>
        <begin position="649"/>
        <end position="675"/>
    </location>
</feature>
<feature type="transmembrane region" description="Helical" evidence="6">
    <location>
        <begin position="899"/>
        <end position="919"/>
    </location>
</feature>
<dbReference type="EMBL" id="CALNXJ010000033">
    <property type="protein sequence ID" value="CAH3139858.1"/>
    <property type="molecule type" value="Genomic_DNA"/>
</dbReference>
<feature type="region of interest" description="Disordered" evidence="5">
    <location>
        <begin position="458"/>
        <end position="496"/>
    </location>
</feature>
<organism evidence="8 9">
    <name type="scientific">Pocillopora meandrina</name>
    <dbReference type="NCBI Taxonomy" id="46732"/>
    <lineage>
        <taxon>Eukaryota</taxon>
        <taxon>Metazoa</taxon>
        <taxon>Cnidaria</taxon>
        <taxon>Anthozoa</taxon>
        <taxon>Hexacorallia</taxon>
        <taxon>Scleractinia</taxon>
        <taxon>Astrocoeniina</taxon>
        <taxon>Pocilloporidae</taxon>
        <taxon>Pocillopora</taxon>
    </lineage>
</organism>
<dbReference type="PANTHER" id="PTHR23507:SF1">
    <property type="entry name" value="FI18259P1-RELATED"/>
    <property type="match status" value="1"/>
</dbReference>
<keyword evidence="3 6" id="KW-1133">Transmembrane helix</keyword>